<dbReference type="SMART" id="SM00421">
    <property type="entry name" value="HTH_LUXR"/>
    <property type="match status" value="1"/>
</dbReference>
<reference evidence="9" key="1">
    <citation type="submission" date="2017-02" db="EMBL/GenBank/DDBJ databases">
        <authorList>
            <person name="Varghese N."/>
            <person name="Submissions S."/>
        </authorList>
    </citation>
    <scope>NUCLEOTIDE SEQUENCE [LARGE SCALE GENOMIC DNA]</scope>
    <source>
        <strain evidence="9">9H-4</strain>
    </source>
</reference>
<organism evidence="8 9">
    <name type="scientific">Aeromicrobium choanae</name>
    <dbReference type="NCBI Taxonomy" id="1736691"/>
    <lineage>
        <taxon>Bacteria</taxon>
        <taxon>Bacillati</taxon>
        <taxon>Actinomycetota</taxon>
        <taxon>Actinomycetes</taxon>
        <taxon>Propionibacteriales</taxon>
        <taxon>Nocardioidaceae</taxon>
        <taxon>Aeromicrobium</taxon>
    </lineage>
</organism>
<dbReference type="CDD" id="cd17535">
    <property type="entry name" value="REC_NarL-like"/>
    <property type="match status" value="1"/>
</dbReference>
<feature type="domain" description="HTH luxR-type" evidence="6">
    <location>
        <begin position="139"/>
        <end position="204"/>
    </location>
</feature>
<dbReference type="PANTHER" id="PTHR43214:SF24">
    <property type="entry name" value="TRANSCRIPTIONAL REGULATORY PROTEIN NARL-RELATED"/>
    <property type="match status" value="1"/>
</dbReference>
<dbReference type="GO" id="GO:0006355">
    <property type="term" value="P:regulation of DNA-templated transcription"/>
    <property type="evidence" value="ECO:0007669"/>
    <property type="project" value="InterPro"/>
</dbReference>
<feature type="modified residue" description="4-aspartylphosphate" evidence="5">
    <location>
        <position position="55"/>
    </location>
</feature>
<dbReference type="SUPFAM" id="SSF52172">
    <property type="entry name" value="CheY-like"/>
    <property type="match status" value="1"/>
</dbReference>
<keyword evidence="4" id="KW-0804">Transcription</keyword>
<dbReference type="Proteomes" id="UP000191040">
    <property type="component" value="Chromosome I"/>
</dbReference>
<sequence length="209" mass="22284">MSVRVLVVDDHPLMRAALSALFETEGTIEVVAAVGSTSEALDEARRSHPDVVLMDLQFNRVFEGARATREIRELPDPPAVLVLTNFDTDADVIEAIEAGAAGYLLKDAAPEEITAAIHAAAAGQTALSPSVATRLLARMQQPQTSLSARELEVLSLVAAGHSNTDIARRLHLSETTVKSHLAHIYPKLGVNSRTAAVAEARRRGVIGRA</sequence>
<proteinExistence type="predicted"/>
<dbReference type="SMART" id="SM00448">
    <property type="entry name" value="REC"/>
    <property type="match status" value="1"/>
</dbReference>
<dbReference type="EMBL" id="LT796768">
    <property type="protein sequence ID" value="SKB10002.1"/>
    <property type="molecule type" value="Genomic_DNA"/>
</dbReference>
<dbReference type="InterPro" id="IPR058245">
    <property type="entry name" value="NreC/VraR/RcsB-like_REC"/>
</dbReference>
<dbReference type="InterPro" id="IPR016032">
    <property type="entry name" value="Sig_transdc_resp-reg_C-effctor"/>
</dbReference>
<dbReference type="SUPFAM" id="SSF46894">
    <property type="entry name" value="C-terminal effector domain of the bipartite response regulators"/>
    <property type="match status" value="1"/>
</dbReference>
<dbReference type="Gene3D" id="3.40.50.2300">
    <property type="match status" value="1"/>
</dbReference>
<keyword evidence="2" id="KW-0805">Transcription regulation</keyword>
<keyword evidence="1 5" id="KW-0597">Phosphoprotein</keyword>
<dbReference type="GO" id="GO:0003677">
    <property type="term" value="F:DNA binding"/>
    <property type="evidence" value="ECO:0007669"/>
    <property type="project" value="UniProtKB-KW"/>
</dbReference>
<evidence type="ECO:0000256" key="4">
    <source>
        <dbReference type="ARBA" id="ARBA00023163"/>
    </source>
</evidence>
<dbReference type="GO" id="GO:0000160">
    <property type="term" value="P:phosphorelay signal transduction system"/>
    <property type="evidence" value="ECO:0007669"/>
    <property type="project" value="InterPro"/>
</dbReference>
<dbReference type="InterPro" id="IPR011006">
    <property type="entry name" value="CheY-like_superfamily"/>
</dbReference>
<evidence type="ECO:0000256" key="2">
    <source>
        <dbReference type="ARBA" id="ARBA00023015"/>
    </source>
</evidence>
<dbReference type="Pfam" id="PF00072">
    <property type="entry name" value="Response_reg"/>
    <property type="match status" value="1"/>
</dbReference>
<protein>
    <submittedName>
        <fullName evidence="8">Two component transcriptional regulator, LuxR family</fullName>
    </submittedName>
</protein>
<evidence type="ECO:0000313" key="8">
    <source>
        <dbReference type="EMBL" id="SKB10002.1"/>
    </source>
</evidence>
<gene>
    <name evidence="8" type="ORF">SAMN06295964_3034</name>
</gene>
<dbReference type="PANTHER" id="PTHR43214">
    <property type="entry name" value="TWO-COMPONENT RESPONSE REGULATOR"/>
    <property type="match status" value="1"/>
</dbReference>
<evidence type="ECO:0000256" key="3">
    <source>
        <dbReference type="ARBA" id="ARBA00023125"/>
    </source>
</evidence>
<dbReference type="PROSITE" id="PS00622">
    <property type="entry name" value="HTH_LUXR_1"/>
    <property type="match status" value="1"/>
</dbReference>
<dbReference type="PROSITE" id="PS50043">
    <property type="entry name" value="HTH_LUXR_2"/>
    <property type="match status" value="1"/>
</dbReference>
<evidence type="ECO:0000313" key="9">
    <source>
        <dbReference type="Proteomes" id="UP000191040"/>
    </source>
</evidence>
<dbReference type="PRINTS" id="PR00038">
    <property type="entry name" value="HTHLUXR"/>
</dbReference>
<dbReference type="InterPro" id="IPR001789">
    <property type="entry name" value="Sig_transdc_resp-reg_receiver"/>
</dbReference>
<name>A0A1T4Z7K3_9ACTN</name>
<evidence type="ECO:0000259" key="7">
    <source>
        <dbReference type="PROSITE" id="PS50110"/>
    </source>
</evidence>
<evidence type="ECO:0000256" key="1">
    <source>
        <dbReference type="ARBA" id="ARBA00022553"/>
    </source>
</evidence>
<dbReference type="PROSITE" id="PS50110">
    <property type="entry name" value="RESPONSE_REGULATORY"/>
    <property type="match status" value="1"/>
</dbReference>
<dbReference type="AlphaFoldDB" id="A0A1T4Z7K3"/>
<dbReference type="InterPro" id="IPR039420">
    <property type="entry name" value="WalR-like"/>
</dbReference>
<evidence type="ECO:0000259" key="6">
    <source>
        <dbReference type="PROSITE" id="PS50043"/>
    </source>
</evidence>
<dbReference type="OrthoDB" id="9808843at2"/>
<dbReference type="CDD" id="cd06170">
    <property type="entry name" value="LuxR_C_like"/>
    <property type="match status" value="1"/>
</dbReference>
<feature type="domain" description="Response regulatory" evidence="7">
    <location>
        <begin position="4"/>
        <end position="121"/>
    </location>
</feature>
<dbReference type="RefSeq" id="WP_078700916.1">
    <property type="nucleotide sequence ID" value="NZ_LT796768.1"/>
</dbReference>
<dbReference type="Pfam" id="PF00196">
    <property type="entry name" value="GerE"/>
    <property type="match status" value="1"/>
</dbReference>
<keyword evidence="3" id="KW-0238">DNA-binding</keyword>
<evidence type="ECO:0000256" key="5">
    <source>
        <dbReference type="PROSITE-ProRule" id="PRU00169"/>
    </source>
</evidence>
<dbReference type="STRING" id="1736691.SAMN06295964_3034"/>
<accession>A0A1T4Z7K3</accession>
<dbReference type="InterPro" id="IPR000792">
    <property type="entry name" value="Tscrpt_reg_LuxR_C"/>
</dbReference>
<keyword evidence="9" id="KW-1185">Reference proteome</keyword>